<dbReference type="InterPro" id="IPR018076">
    <property type="entry name" value="T2SS_GspF_dom"/>
</dbReference>
<feature type="transmembrane region" description="Helical" evidence="9">
    <location>
        <begin position="216"/>
        <end position="239"/>
    </location>
</feature>
<dbReference type="RefSeq" id="WP_176254811.1">
    <property type="nucleotide sequence ID" value="NZ_BAABXL010000001.1"/>
</dbReference>
<keyword evidence="5 8" id="KW-0812">Transmembrane</keyword>
<comment type="similarity">
    <text evidence="2 8">Belongs to the GSP F family.</text>
</comment>
<organism evidence="11 12">
    <name type="scientific">Enterocloster alcoholdehydrogenati</name>
    <dbReference type="NCBI Taxonomy" id="2547410"/>
    <lineage>
        <taxon>Bacteria</taxon>
        <taxon>Bacillati</taxon>
        <taxon>Bacillota</taxon>
        <taxon>Clostridia</taxon>
        <taxon>Lachnospirales</taxon>
        <taxon>Lachnospiraceae</taxon>
        <taxon>Enterocloster</taxon>
    </lineage>
</organism>
<gene>
    <name evidence="11" type="ORF">F130042H8_35340</name>
</gene>
<dbReference type="Gene3D" id="1.20.81.30">
    <property type="entry name" value="Type II secretion system (T2SS), domain F"/>
    <property type="match status" value="2"/>
</dbReference>
<protein>
    <submittedName>
        <fullName evidence="11">Type II secretion system F family protein</fullName>
    </submittedName>
</protein>
<dbReference type="InterPro" id="IPR003004">
    <property type="entry name" value="GspF/PilC"/>
</dbReference>
<evidence type="ECO:0000256" key="6">
    <source>
        <dbReference type="ARBA" id="ARBA00022989"/>
    </source>
</evidence>
<feature type="transmembrane region" description="Helical" evidence="9">
    <location>
        <begin position="368"/>
        <end position="389"/>
    </location>
</feature>
<evidence type="ECO:0000256" key="4">
    <source>
        <dbReference type="ARBA" id="ARBA00022475"/>
    </source>
</evidence>
<keyword evidence="4" id="KW-1003">Cell membrane</keyword>
<keyword evidence="6 9" id="KW-1133">Transmembrane helix</keyword>
<evidence type="ECO:0000256" key="7">
    <source>
        <dbReference type="ARBA" id="ARBA00023136"/>
    </source>
</evidence>
<sequence length="396" mass="43834">MPRYRYTAKGMNGRVCKGSMEASDPADLTERLKQRELYCFRWREIEESRSSGLSPLKIRMLPPLCRQFSSMMAAGVPLGDILTVSIRAEGDKGMKKVLLRIRKAVYEGSTLSEAMEATEGIFPNLLVYMIQTGEASGRLDEILDRLAAYYSREEELAGKVRAAMTYPLILLFVTICCSIFLLTAVLPQFAAMLQGARLPVLTRFMLGAGEQLRLHGGLYAAAMLILILFILSASAVTGVRLRIGRALLHIPFAGKLLKIIYTSRFASSFSVLYGSGTGILEALDIAGRVIGNEHIRLEIREACFCMEQGQSLSKALGRLEMFPPVFLSMTAAAEESGDLERIMEQTGRYYEKEAERAMNQMIALLEPAMILVMAGMVGSIVLAVMLPMFQMYSSIL</sequence>
<keyword evidence="12" id="KW-1185">Reference proteome</keyword>
<keyword evidence="7 9" id="KW-0472">Membrane</keyword>
<dbReference type="PANTHER" id="PTHR30012:SF0">
    <property type="entry name" value="TYPE II SECRETION SYSTEM PROTEIN F-RELATED"/>
    <property type="match status" value="1"/>
</dbReference>
<dbReference type="Proteomes" id="UP001600894">
    <property type="component" value="Unassembled WGS sequence"/>
</dbReference>
<evidence type="ECO:0000256" key="5">
    <source>
        <dbReference type="ARBA" id="ARBA00022692"/>
    </source>
</evidence>
<evidence type="ECO:0000256" key="8">
    <source>
        <dbReference type="RuleBase" id="RU003923"/>
    </source>
</evidence>
<comment type="subcellular location">
    <subcellularLocation>
        <location evidence="1 8">Cell membrane</location>
        <topology evidence="1 8">Multi-pass membrane protein</topology>
    </subcellularLocation>
</comment>
<dbReference type="EMBL" id="BAABXL010000001">
    <property type="protein sequence ID" value="GAA6270474.1"/>
    <property type="molecule type" value="Genomic_DNA"/>
</dbReference>
<dbReference type="PRINTS" id="PR00812">
    <property type="entry name" value="BCTERIALGSPF"/>
</dbReference>
<dbReference type="InterPro" id="IPR042094">
    <property type="entry name" value="T2SS_GspF_sf"/>
</dbReference>
<reference evidence="11 12" key="1">
    <citation type="submission" date="2024-04" db="EMBL/GenBank/DDBJ databases">
        <title>Defined microbial consortia suppress multidrug-resistant proinflammatory Enterobacteriaceae via ecological control.</title>
        <authorList>
            <person name="Furuichi M."/>
            <person name="Kawaguchi T."/>
            <person name="Pust M."/>
            <person name="Yasuma K."/>
            <person name="Plichta D."/>
            <person name="Hasegawa N."/>
            <person name="Ohya T."/>
            <person name="Bhattarai S."/>
            <person name="Sasajima S."/>
            <person name="Aoto Y."/>
            <person name="Tuganbaev T."/>
            <person name="Yaginuma M."/>
            <person name="Ueda M."/>
            <person name="Okahashi N."/>
            <person name="Amafuji K."/>
            <person name="Kiridooshi Y."/>
            <person name="Sugita K."/>
            <person name="Strazar M."/>
            <person name="Skelly A."/>
            <person name="Suda W."/>
            <person name="Hattori M."/>
            <person name="Nakamoto N."/>
            <person name="Caballero S."/>
            <person name="Norman J."/>
            <person name="Olle B."/>
            <person name="Tanoue T."/>
            <person name="Arita M."/>
            <person name="Bucci V."/>
            <person name="Atarashi K."/>
            <person name="Xavier R."/>
            <person name="Honda K."/>
        </authorList>
    </citation>
    <scope>NUCLEOTIDE SEQUENCE [LARGE SCALE GENOMIC DNA]</scope>
    <source>
        <strain evidence="12">f13</strain>
    </source>
</reference>
<feature type="domain" description="Type II secretion system protein GspF" evidence="10">
    <location>
        <begin position="64"/>
        <end position="187"/>
    </location>
</feature>
<evidence type="ECO:0000313" key="12">
    <source>
        <dbReference type="Proteomes" id="UP001600894"/>
    </source>
</evidence>
<dbReference type="InterPro" id="IPR001992">
    <property type="entry name" value="T2SS_GspF/T4SS_PilC_CS"/>
</dbReference>
<dbReference type="Pfam" id="PF00482">
    <property type="entry name" value="T2SSF"/>
    <property type="match status" value="2"/>
</dbReference>
<evidence type="ECO:0000256" key="1">
    <source>
        <dbReference type="ARBA" id="ARBA00004651"/>
    </source>
</evidence>
<feature type="transmembrane region" description="Helical" evidence="9">
    <location>
        <begin position="168"/>
        <end position="196"/>
    </location>
</feature>
<dbReference type="PROSITE" id="PS00874">
    <property type="entry name" value="T2SP_F"/>
    <property type="match status" value="1"/>
</dbReference>
<name>A0ABQ0B2G4_9FIRM</name>
<accession>A0ABQ0B2G4</accession>
<evidence type="ECO:0000259" key="10">
    <source>
        <dbReference type="Pfam" id="PF00482"/>
    </source>
</evidence>
<comment type="caution">
    <text evidence="11">The sequence shown here is derived from an EMBL/GenBank/DDBJ whole genome shotgun (WGS) entry which is preliminary data.</text>
</comment>
<evidence type="ECO:0000256" key="2">
    <source>
        <dbReference type="ARBA" id="ARBA00005745"/>
    </source>
</evidence>
<evidence type="ECO:0000256" key="3">
    <source>
        <dbReference type="ARBA" id="ARBA00022448"/>
    </source>
</evidence>
<evidence type="ECO:0000256" key="9">
    <source>
        <dbReference type="SAM" id="Phobius"/>
    </source>
</evidence>
<dbReference type="PANTHER" id="PTHR30012">
    <property type="entry name" value="GENERAL SECRETION PATHWAY PROTEIN"/>
    <property type="match status" value="1"/>
</dbReference>
<keyword evidence="3 8" id="KW-0813">Transport</keyword>
<evidence type="ECO:0000313" key="11">
    <source>
        <dbReference type="EMBL" id="GAA6270474.1"/>
    </source>
</evidence>
<proteinExistence type="inferred from homology"/>
<feature type="domain" description="Type II secretion system protein GspF" evidence="10">
    <location>
        <begin position="265"/>
        <end position="387"/>
    </location>
</feature>